<dbReference type="InterPro" id="IPR006129">
    <property type="entry name" value="AdhesinB"/>
</dbReference>
<reference evidence="5" key="1">
    <citation type="submission" date="2018-06" db="EMBL/GenBank/DDBJ databases">
        <authorList>
            <person name="Zhirakovskaya E."/>
        </authorList>
    </citation>
    <scope>NUCLEOTIDE SEQUENCE</scope>
</reference>
<dbReference type="AlphaFoldDB" id="A0A3B0SJQ9"/>
<keyword evidence="2" id="KW-0813">Transport</keyword>
<accession>A0A3B0SJQ9</accession>
<dbReference type="GO" id="GO:0030313">
    <property type="term" value="C:cell envelope"/>
    <property type="evidence" value="ECO:0007669"/>
    <property type="project" value="UniProtKB-SubCell"/>
</dbReference>
<keyword evidence="3" id="KW-0479">Metal-binding</keyword>
<evidence type="ECO:0000256" key="3">
    <source>
        <dbReference type="ARBA" id="ARBA00022723"/>
    </source>
</evidence>
<keyword evidence="4" id="KW-0732">Signal</keyword>
<dbReference type="Gene3D" id="3.40.50.1980">
    <property type="entry name" value="Nitrogenase molybdenum iron protein domain"/>
    <property type="match status" value="2"/>
</dbReference>
<dbReference type="InterPro" id="IPR006127">
    <property type="entry name" value="ZnuA-like"/>
</dbReference>
<evidence type="ECO:0000256" key="1">
    <source>
        <dbReference type="ARBA" id="ARBA00004196"/>
    </source>
</evidence>
<evidence type="ECO:0000256" key="2">
    <source>
        <dbReference type="ARBA" id="ARBA00022448"/>
    </source>
</evidence>
<dbReference type="InterPro" id="IPR050492">
    <property type="entry name" value="Bact_metal-bind_prot9"/>
</dbReference>
<evidence type="ECO:0000313" key="5">
    <source>
        <dbReference type="EMBL" id="VAW04640.1"/>
    </source>
</evidence>
<dbReference type="PRINTS" id="PR00690">
    <property type="entry name" value="ADHESNFAMILY"/>
</dbReference>
<name>A0A3B0SJQ9_9ZZZZ</name>
<organism evidence="5">
    <name type="scientific">hydrothermal vent metagenome</name>
    <dbReference type="NCBI Taxonomy" id="652676"/>
    <lineage>
        <taxon>unclassified sequences</taxon>
        <taxon>metagenomes</taxon>
        <taxon>ecological metagenomes</taxon>
    </lineage>
</organism>
<feature type="non-terminal residue" evidence="5">
    <location>
        <position position="1"/>
    </location>
</feature>
<dbReference type="GO" id="GO:0030001">
    <property type="term" value="P:metal ion transport"/>
    <property type="evidence" value="ECO:0007669"/>
    <property type="project" value="InterPro"/>
</dbReference>
<dbReference type="PANTHER" id="PTHR42953">
    <property type="entry name" value="HIGH-AFFINITY ZINC UPTAKE SYSTEM PROTEIN ZNUA-RELATED"/>
    <property type="match status" value="1"/>
</dbReference>
<dbReference type="EMBL" id="UOEI01000403">
    <property type="protein sequence ID" value="VAW04640.1"/>
    <property type="molecule type" value="Genomic_DNA"/>
</dbReference>
<dbReference type="Pfam" id="PF01297">
    <property type="entry name" value="ZnuA"/>
    <property type="match status" value="1"/>
</dbReference>
<evidence type="ECO:0000256" key="4">
    <source>
        <dbReference type="ARBA" id="ARBA00022729"/>
    </source>
</evidence>
<gene>
    <name evidence="5" type="ORF">MNBD_ACTINO01-274</name>
</gene>
<dbReference type="GO" id="GO:0007155">
    <property type="term" value="P:cell adhesion"/>
    <property type="evidence" value="ECO:0007669"/>
    <property type="project" value="InterPro"/>
</dbReference>
<sequence length="311" mass="32204">AKMIAFVSVLALIAAACATTGEDEGGSTVRIVTTTNVLGDVVSQIVGDRAQVQALMPIGVDPHEFQPSSSQVAAMARADLVVVNGLGLEEGILDLLSTLEGDGANVLWVGELVDPLPFDREDGSCDVSDGAVSEGDCDPHVWMDPVRMVDASRAIGNALEVIDPAVDWSTGVDAYVAELESLDTDVRDLFEAISPADRLLVASHEALGYFAARYGFEIVGTVVPGGSTLADPSSAQLEELVKVIDTLGIPAIFAESLSPTILAEAVASEAEHPVEVVVLYTGSLGAPGSGADTYVGMILTDARLITDALSP</sequence>
<protein>
    <submittedName>
        <fullName evidence="5">Zinc ABC transporter, substrate-binding protein ZnuA</fullName>
    </submittedName>
</protein>
<comment type="subcellular location">
    <subcellularLocation>
        <location evidence="1">Cell envelope</location>
    </subcellularLocation>
</comment>
<dbReference type="PRINTS" id="PR00691">
    <property type="entry name" value="ADHESINB"/>
</dbReference>
<dbReference type="InterPro" id="IPR006128">
    <property type="entry name" value="Lipoprotein_PsaA-like"/>
</dbReference>
<dbReference type="GO" id="GO:0046872">
    <property type="term" value="F:metal ion binding"/>
    <property type="evidence" value="ECO:0007669"/>
    <property type="project" value="UniProtKB-KW"/>
</dbReference>
<dbReference type="PANTHER" id="PTHR42953:SF1">
    <property type="entry name" value="METAL-BINDING PROTEIN HI_0362-RELATED"/>
    <property type="match status" value="1"/>
</dbReference>
<proteinExistence type="predicted"/>
<dbReference type="SUPFAM" id="SSF53807">
    <property type="entry name" value="Helical backbone' metal receptor"/>
    <property type="match status" value="1"/>
</dbReference>